<name>A0ABT2IGJ7_9FLAO</name>
<protein>
    <submittedName>
        <fullName evidence="1">Uncharacterized protein</fullName>
    </submittedName>
</protein>
<evidence type="ECO:0000313" key="2">
    <source>
        <dbReference type="Proteomes" id="UP001142057"/>
    </source>
</evidence>
<accession>A0ABT2IGJ7</accession>
<keyword evidence="2" id="KW-1185">Reference proteome</keyword>
<comment type="caution">
    <text evidence="1">The sequence shown here is derived from an EMBL/GenBank/DDBJ whole genome shotgun (WGS) entry which is preliminary data.</text>
</comment>
<dbReference type="Proteomes" id="UP001142057">
    <property type="component" value="Unassembled WGS sequence"/>
</dbReference>
<evidence type="ECO:0000313" key="1">
    <source>
        <dbReference type="EMBL" id="MCT2407687.1"/>
    </source>
</evidence>
<organism evidence="1 2">
    <name type="scientific">Chryseobacterium pyrolae</name>
    <dbReference type="NCBI Taxonomy" id="2987481"/>
    <lineage>
        <taxon>Bacteria</taxon>
        <taxon>Pseudomonadati</taxon>
        <taxon>Bacteroidota</taxon>
        <taxon>Flavobacteriia</taxon>
        <taxon>Flavobacteriales</taxon>
        <taxon>Weeksellaceae</taxon>
        <taxon>Chryseobacterium group</taxon>
        <taxon>Chryseobacterium</taxon>
    </lineage>
</organism>
<gene>
    <name evidence="1" type="ORF">NZD88_09075</name>
</gene>
<dbReference type="EMBL" id="JANZQH010000003">
    <property type="protein sequence ID" value="MCT2407687.1"/>
    <property type="molecule type" value="Genomic_DNA"/>
</dbReference>
<dbReference type="RefSeq" id="WP_259828822.1">
    <property type="nucleotide sequence ID" value="NZ_JANZQH010000003.1"/>
</dbReference>
<reference evidence="1" key="1">
    <citation type="submission" date="2022-08" db="EMBL/GenBank/DDBJ databases">
        <title>Chryseobacterium antibioticum,isolated from the rhizosphere soil of Pyrola in Tibet.</title>
        <authorList>
            <person name="Kan Y."/>
        </authorList>
    </citation>
    <scope>NUCLEOTIDE SEQUENCE</scope>
    <source>
        <strain evidence="1">Pc2-12</strain>
    </source>
</reference>
<sequence>MAQFLEYAANIETKSLTSQEATLNHLEGVLKFLDKTRTDDRIIKLVGEGAKNVDIVDGKMIIKQFKAGNSTIINPDGGFRIYRDGKLIIDKFK</sequence>
<proteinExistence type="predicted"/>